<dbReference type="RefSeq" id="WP_012960545.1">
    <property type="nucleotide sequence ID" value="NC_013791.2"/>
</dbReference>
<dbReference type="KEGG" id="bpf:BpOF4_06050"/>
<dbReference type="Proteomes" id="UP000001544">
    <property type="component" value="Chromosome"/>
</dbReference>
<keyword evidence="2" id="KW-1185">Reference proteome</keyword>
<evidence type="ECO:0000313" key="1">
    <source>
        <dbReference type="EMBL" id="ADC49272.1"/>
    </source>
</evidence>
<dbReference type="AlphaFoldDB" id="D3FZN0"/>
<organism evidence="1 2">
    <name type="scientific">Alkalihalophilus pseudofirmus (strain ATCC BAA-2126 / JCM 17055 / OF4)</name>
    <name type="common">Bacillus pseudofirmus</name>
    <dbReference type="NCBI Taxonomy" id="398511"/>
    <lineage>
        <taxon>Bacteria</taxon>
        <taxon>Bacillati</taxon>
        <taxon>Bacillota</taxon>
        <taxon>Bacilli</taxon>
        <taxon>Bacillales</taxon>
        <taxon>Bacillaceae</taxon>
        <taxon>Alkalihalophilus</taxon>
    </lineage>
</organism>
<sequence>MLSTVHIKPRITDTIKQCKQCGDEMTKDKWEELSLKEGILFDELYAWVCTNCEYYKRIF</sequence>
<name>D3FZN0_ALKPO</name>
<dbReference type="HOGENOM" id="CLU_2950695_0_0_9"/>
<protein>
    <submittedName>
        <fullName evidence="1">Uncharacterized protein</fullName>
    </submittedName>
</protein>
<dbReference type="EMBL" id="CP001878">
    <property type="protein sequence ID" value="ADC49272.1"/>
    <property type="molecule type" value="Genomic_DNA"/>
</dbReference>
<gene>
    <name evidence="1" type="ordered locus">BpOF4_06050</name>
</gene>
<proteinExistence type="predicted"/>
<reference evidence="1 2" key="1">
    <citation type="journal article" date="2011" name="Environ. Microbiol.">
        <title>Genome of alkaliphilic Bacillus pseudofirmus OF4 reveals adaptations that support the ability to grow in an external pH range from 7.5 to 11.4.</title>
        <authorList>
            <person name="Janto B."/>
            <person name="Ahmed A."/>
            <person name="Ito M."/>
            <person name="Liu J."/>
            <person name="Hicks D.B."/>
            <person name="Pagni S."/>
            <person name="Fackelmayer O.J."/>
            <person name="Smith T.A."/>
            <person name="Earl J."/>
            <person name="Elbourne L.D."/>
            <person name="Hassan K."/>
            <person name="Paulsen I.T."/>
            <person name="Kolsto A.B."/>
            <person name="Tourasse N.J."/>
            <person name="Ehrlich G.D."/>
            <person name="Boissy R."/>
            <person name="Ivey D.M."/>
            <person name="Li G."/>
            <person name="Xue Y."/>
            <person name="Ma Y."/>
            <person name="Hu F.Z."/>
            <person name="Krulwich T.A."/>
        </authorList>
    </citation>
    <scope>NUCLEOTIDE SEQUENCE [LARGE SCALE GENOMIC DNA]</scope>
    <source>
        <strain evidence="2">ATCC BAA-2126 / JCM 17055 / OF4</strain>
    </source>
</reference>
<evidence type="ECO:0000313" key="2">
    <source>
        <dbReference type="Proteomes" id="UP000001544"/>
    </source>
</evidence>
<accession>D3FZN0</accession>